<name>A0AAN9KE94_CANGL</name>
<accession>A0AAN9KE94</accession>
<reference evidence="1 2" key="1">
    <citation type="submission" date="2024-01" db="EMBL/GenBank/DDBJ databases">
        <title>The genomes of 5 underutilized Papilionoideae crops provide insights into root nodulation and disease resistanc.</title>
        <authorList>
            <person name="Jiang F."/>
        </authorList>
    </citation>
    <scope>NUCLEOTIDE SEQUENCE [LARGE SCALE GENOMIC DNA]</scope>
    <source>
        <strain evidence="1">LVBAO_FW01</strain>
        <tissue evidence="1">Leaves</tissue>
    </source>
</reference>
<protein>
    <submittedName>
        <fullName evidence="1">Uncharacterized protein</fullName>
    </submittedName>
</protein>
<keyword evidence="2" id="KW-1185">Reference proteome</keyword>
<dbReference type="AlphaFoldDB" id="A0AAN9KE94"/>
<proteinExistence type="predicted"/>
<dbReference type="EMBL" id="JAYMYQ010000008">
    <property type="protein sequence ID" value="KAK7315837.1"/>
    <property type="molecule type" value="Genomic_DNA"/>
</dbReference>
<dbReference type="PROSITE" id="PS51257">
    <property type="entry name" value="PROKAR_LIPOPROTEIN"/>
    <property type="match status" value="1"/>
</dbReference>
<dbReference type="Proteomes" id="UP001367508">
    <property type="component" value="Unassembled WGS sequence"/>
</dbReference>
<organism evidence="1 2">
    <name type="scientific">Canavalia gladiata</name>
    <name type="common">Sword bean</name>
    <name type="synonym">Dolichos gladiatus</name>
    <dbReference type="NCBI Taxonomy" id="3824"/>
    <lineage>
        <taxon>Eukaryota</taxon>
        <taxon>Viridiplantae</taxon>
        <taxon>Streptophyta</taxon>
        <taxon>Embryophyta</taxon>
        <taxon>Tracheophyta</taxon>
        <taxon>Spermatophyta</taxon>
        <taxon>Magnoliopsida</taxon>
        <taxon>eudicotyledons</taxon>
        <taxon>Gunneridae</taxon>
        <taxon>Pentapetalae</taxon>
        <taxon>rosids</taxon>
        <taxon>fabids</taxon>
        <taxon>Fabales</taxon>
        <taxon>Fabaceae</taxon>
        <taxon>Papilionoideae</taxon>
        <taxon>50 kb inversion clade</taxon>
        <taxon>NPAAA clade</taxon>
        <taxon>indigoferoid/millettioid clade</taxon>
        <taxon>Phaseoleae</taxon>
        <taxon>Canavalia</taxon>
    </lineage>
</organism>
<evidence type="ECO:0000313" key="1">
    <source>
        <dbReference type="EMBL" id="KAK7315837.1"/>
    </source>
</evidence>
<comment type="caution">
    <text evidence="1">The sequence shown here is derived from an EMBL/GenBank/DDBJ whole genome shotgun (WGS) entry which is preliminary data.</text>
</comment>
<gene>
    <name evidence="1" type="ORF">VNO77_34417</name>
</gene>
<evidence type="ECO:0000313" key="2">
    <source>
        <dbReference type="Proteomes" id="UP001367508"/>
    </source>
</evidence>
<sequence>MRLGPIGNLWNSPGAVWVSCTIKGITDFRSRNPNLCETQVGYCITEFTLWTLPEVLIEYHHAHRPQIHESALWECTRSYDAVRFNLQPETEGRPLQVHVYFILNRSSDENWYLIVRKDRN</sequence>